<dbReference type="RefSeq" id="WP_108841944.1">
    <property type="nucleotide sequence ID" value="NZ_ONZI01000001.1"/>
</dbReference>
<dbReference type="InterPro" id="IPR050188">
    <property type="entry name" value="RluA_PseudoU_synthase"/>
</dbReference>
<dbReference type="GO" id="GO:0000455">
    <property type="term" value="P:enzyme-directed rRNA pseudouridine synthesis"/>
    <property type="evidence" value="ECO:0007669"/>
    <property type="project" value="TreeGrafter"/>
</dbReference>
<dbReference type="Pfam" id="PF00849">
    <property type="entry name" value="PseudoU_synth_2"/>
    <property type="match status" value="1"/>
</dbReference>
<dbReference type="PANTHER" id="PTHR21600:SF44">
    <property type="entry name" value="RIBOSOMAL LARGE SUBUNIT PSEUDOURIDINE SYNTHASE D"/>
    <property type="match status" value="1"/>
</dbReference>
<keyword evidence="11" id="KW-1185">Reference proteome</keyword>
<keyword evidence="3 8" id="KW-0413">Isomerase</keyword>
<reference evidence="11" key="1">
    <citation type="submission" date="2018-03" db="EMBL/GenBank/DDBJ databases">
        <authorList>
            <person name="Navarro De La Torre S."/>
        </authorList>
    </citation>
    <scope>NUCLEOTIDE SEQUENCE [LARGE SCALE GENOMIC DNA]</scope>
    <source>
        <strain evidence="11">EAod3</strain>
    </source>
</reference>
<comment type="function">
    <text evidence="5">Responsible for synthesis of pseudouridine from uracil at positions 1911, 1915 and 1917 in 23S ribosomal RNA.</text>
</comment>
<dbReference type="GO" id="GO:0160140">
    <property type="term" value="F:23S rRNA pseudouridine(1911/1915/1917) synthase activity"/>
    <property type="evidence" value="ECO:0007669"/>
    <property type="project" value="UniProtKB-EC"/>
</dbReference>
<evidence type="ECO:0000313" key="11">
    <source>
        <dbReference type="Proteomes" id="UP000244934"/>
    </source>
</evidence>
<proteinExistence type="inferred from homology"/>
<evidence type="ECO:0000256" key="6">
    <source>
        <dbReference type="PIRSR" id="PIRSR606225-1"/>
    </source>
</evidence>
<dbReference type="Proteomes" id="UP000244934">
    <property type="component" value="Unassembled WGS sequence"/>
</dbReference>
<sequence length="319" mass="35143">MSQTIEQTHIVPDTMTGLRLDQAAAELFDEFSRERLKTWIKGGALTVDGQQMRPRAPVMAGATLVLNAVLEENPVWEAEAIALDIVHEDDDVLVLNKPVGLVVHPAAGNYSGTLLNALLHHAPELATLPRAGIVHRLDKDTSGLMVVAKTLAAQTSLVEQLQARRVKREYDAIVIGAMIAGGKVDAPIGRHPADRKRQAVVANGGKPAVTHYRVVERFRGHTHVRCRLETGRTHQIRVHMAHQRFPLVGDPVYGGRLKLPAGAGEALKETLRHFSRQALHARRLAFTHPTGHETVEFGVELPDDMFMLLDILREDQAQT</sequence>
<dbReference type="Gene3D" id="3.10.290.10">
    <property type="entry name" value="RNA-binding S4 domain"/>
    <property type="match status" value="1"/>
</dbReference>
<comment type="catalytic activity">
    <reaction evidence="4">
        <text>uridine(1911/1915/1917) in 23S rRNA = pseudouridine(1911/1915/1917) in 23S rRNA</text>
        <dbReference type="Rhea" id="RHEA:42524"/>
        <dbReference type="Rhea" id="RHEA-COMP:10097"/>
        <dbReference type="Rhea" id="RHEA-COMP:10098"/>
        <dbReference type="ChEBI" id="CHEBI:65314"/>
        <dbReference type="ChEBI" id="CHEBI:65315"/>
        <dbReference type="EC" id="5.4.99.23"/>
    </reaction>
</comment>
<organism evidence="10 11">
    <name type="scientific">Kushneria phyllosphaerae</name>
    <dbReference type="NCBI Taxonomy" id="2100822"/>
    <lineage>
        <taxon>Bacteria</taxon>
        <taxon>Pseudomonadati</taxon>
        <taxon>Pseudomonadota</taxon>
        <taxon>Gammaproteobacteria</taxon>
        <taxon>Oceanospirillales</taxon>
        <taxon>Halomonadaceae</taxon>
        <taxon>Kushneria</taxon>
    </lineage>
</organism>
<keyword evidence="2 7" id="KW-0694">RNA-binding</keyword>
<gene>
    <name evidence="10" type="primary">rluD</name>
    <name evidence="10" type="ORF">KSP9073_01188</name>
</gene>
<feature type="active site" evidence="6">
    <location>
        <position position="138"/>
    </location>
</feature>
<protein>
    <recommendedName>
        <fullName evidence="8">Pseudouridine synthase</fullName>
        <ecNumber evidence="8">5.4.99.-</ecNumber>
    </recommendedName>
</protein>
<dbReference type="PROSITE" id="PS50889">
    <property type="entry name" value="S4"/>
    <property type="match status" value="1"/>
</dbReference>
<feature type="domain" description="Pseudouridine synthase RsuA/RluA-like" evidence="9">
    <location>
        <begin position="91"/>
        <end position="242"/>
    </location>
</feature>
<dbReference type="GO" id="GO:0003723">
    <property type="term" value="F:RNA binding"/>
    <property type="evidence" value="ECO:0007669"/>
    <property type="project" value="UniProtKB-KW"/>
</dbReference>
<dbReference type="PANTHER" id="PTHR21600">
    <property type="entry name" value="MITOCHONDRIAL RNA PSEUDOURIDINE SYNTHASE"/>
    <property type="match status" value="1"/>
</dbReference>
<evidence type="ECO:0000256" key="3">
    <source>
        <dbReference type="ARBA" id="ARBA00023235"/>
    </source>
</evidence>
<dbReference type="InterPro" id="IPR006224">
    <property type="entry name" value="PsdUridine_synth_RluA-like_CS"/>
</dbReference>
<dbReference type="InterPro" id="IPR020103">
    <property type="entry name" value="PsdUridine_synth_cat_dom_sf"/>
</dbReference>
<dbReference type="InterPro" id="IPR006225">
    <property type="entry name" value="PsdUridine_synth_RluC/D"/>
</dbReference>
<dbReference type="CDD" id="cd00165">
    <property type="entry name" value="S4"/>
    <property type="match status" value="1"/>
</dbReference>
<accession>A0A2R8CK85</accession>
<dbReference type="NCBIfam" id="TIGR00005">
    <property type="entry name" value="rluA_subfam"/>
    <property type="match status" value="1"/>
</dbReference>
<evidence type="ECO:0000256" key="2">
    <source>
        <dbReference type="ARBA" id="ARBA00022884"/>
    </source>
</evidence>
<dbReference type="Gene3D" id="3.30.2350.10">
    <property type="entry name" value="Pseudouridine synthase"/>
    <property type="match status" value="1"/>
</dbReference>
<dbReference type="EC" id="5.4.99.-" evidence="8"/>
<evidence type="ECO:0000313" key="10">
    <source>
        <dbReference type="EMBL" id="SPJ33184.1"/>
    </source>
</evidence>
<evidence type="ECO:0000259" key="9">
    <source>
        <dbReference type="Pfam" id="PF00849"/>
    </source>
</evidence>
<dbReference type="InterPro" id="IPR036986">
    <property type="entry name" value="S4_RNA-bd_sf"/>
</dbReference>
<evidence type="ECO:0000256" key="1">
    <source>
        <dbReference type="ARBA" id="ARBA00010876"/>
    </source>
</evidence>
<dbReference type="AlphaFoldDB" id="A0A2R8CK85"/>
<evidence type="ECO:0000256" key="7">
    <source>
        <dbReference type="PROSITE-ProRule" id="PRU00182"/>
    </source>
</evidence>
<comment type="catalytic activity">
    <reaction evidence="8">
        <text>a uridine in RNA = a pseudouridine in RNA</text>
        <dbReference type="Rhea" id="RHEA:48348"/>
        <dbReference type="Rhea" id="RHEA-COMP:12068"/>
        <dbReference type="Rhea" id="RHEA-COMP:12069"/>
        <dbReference type="ChEBI" id="CHEBI:65314"/>
        <dbReference type="ChEBI" id="CHEBI:65315"/>
    </reaction>
</comment>
<evidence type="ECO:0000256" key="4">
    <source>
        <dbReference type="ARBA" id="ARBA00036882"/>
    </source>
</evidence>
<dbReference type="CDD" id="cd02869">
    <property type="entry name" value="PseudoU_synth_RluA_like"/>
    <property type="match status" value="1"/>
</dbReference>
<dbReference type="FunFam" id="3.30.2350.10:FF:000006">
    <property type="entry name" value="Pseudouridine synthase"/>
    <property type="match status" value="1"/>
</dbReference>
<name>A0A2R8CK85_9GAMM</name>
<dbReference type="InterPro" id="IPR006145">
    <property type="entry name" value="PsdUridine_synth_RsuA/RluA"/>
</dbReference>
<dbReference type="SUPFAM" id="SSF55174">
    <property type="entry name" value="Alpha-L RNA-binding motif"/>
    <property type="match status" value="1"/>
</dbReference>
<evidence type="ECO:0000256" key="5">
    <source>
        <dbReference type="ARBA" id="ARBA00056072"/>
    </source>
</evidence>
<comment type="similarity">
    <text evidence="1 8">Belongs to the pseudouridine synthase RluA family.</text>
</comment>
<evidence type="ECO:0000256" key="8">
    <source>
        <dbReference type="RuleBase" id="RU362028"/>
    </source>
</evidence>
<dbReference type="PROSITE" id="PS01129">
    <property type="entry name" value="PSI_RLU"/>
    <property type="match status" value="1"/>
</dbReference>
<dbReference type="SUPFAM" id="SSF55120">
    <property type="entry name" value="Pseudouridine synthase"/>
    <property type="match status" value="1"/>
</dbReference>
<dbReference type="OrthoDB" id="9807829at2"/>
<dbReference type="NCBIfam" id="NF008385">
    <property type="entry name" value="PRK11180.1"/>
    <property type="match status" value="1"/>
</dbReference>
<dbReference type="EMBL" id="ONZI01000001">
    <property type="protein sequence ID" value="SPJ33184.1"/>
    <property type="molecule type" value="Genomic_DNA"/>
</dbReference>